<comment type="similarity">
    <text evidence="2">Belongs to the flavoprotein pyridine nucleotide cytochrome reductase family.</text>
</comment>
<evidence type="ECO:0000256" key="8">
    <source>
        <dbReference type="SAM" id="Phobius"/>
    </source>
</evidence>
<feature type="transmembrane region" description="Helical" evidence="8">
    <location>
        <begin position="58"/>
        <end position="75"/>
    </location>
</feature>
<evidence type="ECO:0000313" key="11">
    <source>
        <dbReference type="Proteomes" id="UP001388673"/>
    </source>
</evidence>
<evidence type="ECO:0000256" key="3">
    <source>
        <dbReference type="ARBA" id="ARBA00022630"/>
    </source>
</evidence>
<dbReference type="Gene3D" id="2.40.30.10">
    <property type="entry name" value="Translation factors"/>
    <property type="match status" value="1"/>
</dbReference>
<dbReference type="InterPro" id="IPR008333">
    <property type="entry name" value="Cbr1-like_FAD-bd_dom"/>
</dbReference>
<dbReference type="PANTHER" id="PTHR19370:SF184">
    <property type="entry name" value="NADH-CYTOCHROME B5 REDUCTASE-LIKE"/>
    <property type="match status" value="1"/>
</dbReference>
<organism evidence="10 11">
    <name type="scientific">Kwoniella newhampshirensis</name>
    <dbReference type="NCBI Taxonomy" id="1651941"/>
    <lineage>
        <taxon>Eukaryota</taxon>
        <taxon>Fungi</taxon>
        <taxon>Dikarya</taxon>
        <taxon>Basidiomycota</taxon>
        <taxon>Agaricomycotina</taxon>
        <taxon>Tremellomycetes</taxon>
        <taxon>Tremellales</taxon>
        <taxon>Cryptococcaceae</taxon>
        <taxon>Kwoniella</taxon>
    </lineage>
</organism>
<dbReference type="KEGG" id="kne:92178795"/>
<evidence type="ECO:0000313" key="10">
    <source>
        <dbReference type="EMBL" id="KAK8864290.1"/>
    </source>
</evidence>
<feature type="binding site" evidence="6">
    <location>
        <position position="156"/>
    </location>
    <ligand>
        <name>FAD</name>
        <dbReference type="ChEBI" id="CHEBI:57692"/>
    </ligand>
</feature>
<proteinExistence type="inferred from homology"/>
<evidence type="ECO:0000259" key="9">
    <source>
        <dbReference type="PROSITE" id="PS51384"/>
    </source>
</evidence>
<gene>
    <name evidence="10" type="ORF">IAR55_001536</name>
</gene>
<feature type="binding site" evidence="6">
    <location>
        <position position="155"/>
    </location>
    <ligand>
        <name>FAD</name>
        <dbReference type="ChEBI" id="CHEBI:57692"/>
    </ligand>
</feature>
<dbReference type="AlphaFoldDB" id="A0AAW0Z2F4"/>
<feature type="binding site" evidence="6">
    <location>
        <position position="173"/>
    </location>
    <ligand>
        <name>FAD</name>
        <dbReference type="ChEBI" id="CHEBI:57692"/>
    </ligand>
</feature>
<dbReference type="Proteomes" id="UP001388673">
    <property type="component" value="Unassembled WGS sequence"/>
</dbReference>
<evidence type="ECO:0000256" key="5">
    <source>
        <dbReference type="ARBA" id="ARBA00023002"/>
    </source>
</evidence>
<keyword evidence="4 6" id="KW-0274">FAD</keyword>
<feature type="binding site" evidence="6">
    <location>
        <position position="154"/>
    </location>
    <ligand>
        <name>FAD</name>
        <dbReference type="ChEBI" id="CHEBI:57692"/>
    </ligand>
</feature>
<dbReference type="GeneID" id="92178795"/>
<keyword evidence="3 6" id="KW-0285">Flavoprotein</keyword>
<keyword evidence="8" id="KW-0812">Transmembrane</keyword>
<evidence type="ECO:0000256" key="4">
    <source>
        <dbReference type="ARBA" id="ARBA00022827"/>
    </source>
</evidence>
<dbReference type="PROSITE" id="PS51384">
    <property type="entry name" value="FAD_FR"/>
    <property type="match status" value="1"/>
</dbReference>
<keyword evidence="8" id="KW-1133">Transmembrane helix</keyword>
<sequence>MSAVASIRCTCRQSIISATSNATRSRVSASVLRSHRRSFASTSAPSSVRTKARLSRPVLAFLGLSLTLPTTYFFFPLSSSSSLSPQIYTNHPVSTTQSLTSQHKLIAVPIPSSSSSTQYFERPFRTDGSLADVEKGEVVVQHMMIKSPDIQIERPYTPVNDGVRDGEVRMVVKRVRGGEVGRVVHNLQPGDEVGIRGPIPTFSITPNDYDRIIMISTGTAIAPFLQLLSKLPSPTTPAATSSSSPSSPTTTPQLHLIHASPLPNRIDWTNSNLDPSFIPALKQKFVDRLQISRIEPGPVSKDVVSNALSGLGKEEKVMVLVCLPPWLMRPLCGGMTPNLGQGPITGVLAELGLTNAQVWKLE</sequence>
<dbReference type="Pfam" id="PF00970">
    <property type="entry name" value="FAD_binding_6"/>
    <property type="match status" value="1"/>
</dbReference>
<dbReference type="SUPFAM" id="SSF52343">
    <property type="entry name" value="Ferredoxin reductase-like, C-terminal NADP-linked domain"/>
    <property type="match status" value="1"/>
</dbReference>
<reference evidence="10 11" key="1">
    <citation type="journal article" date="2024" name="bioRxiv">
        <title>Comparative genomics of Cryptococcus and Kwoniella reveals pathogenesis evolution and contrasting karyotype dynamics via intercentromeric recombination or chromosome fusion.</title>
        <authorList>
            <person name="Coelho M.A."/>
            <person name="David-Palma M."/>
            <person name="Shea T."/>
            <person name="Bowers K."/>
            <person name="McGinley-Smith S."/>
            <person name="Mohammad A.W."/>
            <person name="Gnirke A."/>
            <person name="Yurkov A.M."/>
            <person name="Nowrousian M."/>
            <person name="Sun S."/>
            <person name="Cuomo C.A."/>
            <person name="Heitman J."/>
        </authorList>
    </citation>
    <scope>NUCLEOTIDE SEQUENCE [LARGE SCALE GENOMIC DNA]</scope>
    <source>
        <strain evidence="10 11">CBS 13917</strain>
    </source>
</reference>
<feature type="binding site" evidence="6">
    <location>
        <position position="180"/>
    </location>
    <ligand>
        <name>FAD</name>
        <dbReference type="ChEBI" id="CHEBI:57692"/>
    </ligand>
</feature>
<dbReference type="GO" id="GO:0016491">
    <property type="term" value="F:oxidoreductase activity"/>
    <property type="evidence" value="ECO:0007669"/>
    <property type="project" value="UniProtKB-KW"/>
</dbReference>
<dbReference type="InterPro" id="IPR017938">
    <property type="entry name" value="Riboflavin_synthase-like_b-brl"/>
</dbReference>
<feature type="binding site" evidence="6">
    <location>
        <position position="171"/>
    </location>
    <ligand>
        <name>FAD</name>
        <dbReference type="ChEBI" id="CHEBI:57692"/>
    </ligand>
</feature>
<feature type="domain" description="FAD-binding FR-type" evidence="9">
    <location>
        <begin position="92"/>
        <end position="205"/>
    </location>
</feature>
<protein>
    <recommendedName>
        <fullName evidence="9">FAD-binding FR-type domain-containing protein</fullName>
    </recommendedName>
</protein>
<comment type="caution">
    <text evidence="10">The sequence shown here is derived from an EMBL/GenBank/DDBJ whole genome shotgun (WGS) entry which is preliminary data.</text>
</comment>
<keyword evidence="5" id="KW-0560">Oxidoreductase</keyword>
<evidence type="ECO:0000256" key="6">
    <source>
        <dbReference type="PIRSR" id="PIRSR601834-1"/>
    </source>
</evidence>
<dbReference type="PANTHER" id="PTHR19370">
    <property type="entry name" value="NADH-CYTOCHROME B5 REDUCTASE"/>
    <property type="match status" value="1"/>
</dbReference>
<dbReference type="PRINTS" id="PR00406">
    <property type="entry name" value="CYTB5RDTASE"/>
</dbReference>
<dbReference type="Gene3D" id="3.40.50.80">
    <property type="entry name" value="Nucleotide-binding domain of ferredoxin-NADP reductase (FNR) module"/>
    <property type="match status" value="1"/>
</dbReference>
<dbReference type="SUPFAM" id="SSF63380">
    <property type="entry name" value="Riboflavin synthase domain-like"/>
    <property type="match status" value="1"/>
</dbReference>
<evidence type="ECO:0000256" key="2">
    <source>
        <dbReference type="ARBA" id="ARBA00006105"/>
    </source>
</evidence>
<feature type="region of interest" description="Disordered" evidence="7">
    <location>
        <begin position="233"/>
        <end position="253"/>
    </location>
</feature>
<name>A0AAW0Z2F4_9TREE</name>
<accession>A0AAW0Z2F4</accession>
<evidence type="ECO:0000256" key="7">
    <source>
        <dbReference type="SAM" id="MobiDB-lite"/>
    </source>
</evidence>
<keyword evidence="11" id="KW-1185">Reference proteome</keyword>
<evidence type="ECO:0000256" key="1">
    <source>
        <dbReference type="ARBA" id="ARBA00001974"/>
    </source>
</evidence>
<dbReference type="EMBL" id="JBCAWK010000003">
    <property type="protein sequence ID" value="KAK8864290.1"/>
    <property type="molecule type" value="Genomic_DNA"/>
</dbReference>
<dbReference type="InterPro" id="IPR039261">
    <property type="entry name" value="FNR_nucleotide-bd"/>
</dbReference>
<comment type="cofactor">
    <cofactor evidence="1 6">
        <name>FAD</name>
        <dbReference type="ChEBI" id="CHEBI:57692"/>
    </cofactor>
</comment>
<keyword evidence="8" id="KW-0472">Membrane</keyword>
<feature type="compositionally biased region" description="Low complexity" evidence="7">
    <location>
        <begin position="233"/>
        <end position="252"/>
    </location>
</feature>
<dbReference type="InterPro" id="IPR017927">
    <property type="entry name" value="FAD-bd_FR_type"/>
</dbReference>
<dbReference type="CDD" id="cd06183">
    <property type="entry name" value="cyt_b5_reduct_like"/>
    <property type="match status" value="1"/>
</dbReference>
<dbReference type="RefSeq" id="XP_066804586.1">
    <property type="nucleotide sequence ID" value="XM_066944663.1"/>
</dbReference>
<dbReference type="InterPro" id="IPR001834">
    <property type="entry name" value="CBR-like"/>
</dbReference>